<dbReference type="Proteomes" id="UP000028504">
    <property type="component" value="Chromosome"/>
</dbReference>
<organism evidence="2 3">
    <name type="scientific">Corynebacterium atypicum</name>
    <dbReference type="NCBI Taxonomy" id="191610"/>
    <lineage>
        <taxon>Bacteria</taxon>
        <taxon>Bacillati</taxon>
        <taxon>Actinomycetota</taxon>
        <taxon>Actinomycetes</taxon>
        <taxon>Mycobacteriales</taxon>
        <taxon>Corynebacteriaceae</taxon>
        <taxon>Corynebacterium</taxon>
    </lineage>
</organism>
<proteinExistence type="predicted"/>
<evidence type="ECO:0000256" key="1">
    <source>
        <dbReference type="SAM" id="MobiDB-lite"/>
    </source>
</evidence>
<evidence type="ECO:0000313" key="3">
    <source>
        <dbReference type="Proteomes" id="UP000028504"/>
    </source>
</evidence>
<accession>A0ABM5QL29</accession>
<feature type="region of interest" description="Disordered" evidence="1">
    <location>
        <begin position="24"/>
        <end position="49"/>
    </location>
</feature>
<dbReference type="EMBL" id="CP008944">
    <property type="protein sequence ID" value="AIG63453.1"/>
    <property type="molecule type" value="Genomic_DNA"/>
</dbReference>
<name>A0ABM5QL29_9CORY</name>
<reference evidence="2 3" key="1">
    <citation type="submission" date="2014-07" db="EMBL/GenBank/DDBJ databases">
        <title>Complete genome sequence of Corynebacterium atypicum DSM 44849: identifiction of the mycolic acid biosynthesis genes.</title>
        <authorList>
            <person name="Tippelt A."/>
            <person name="Mollmann S."/>
            <person name="Albersmeier A."/>
            <person name="Jaenicke S."/>
            <person name="Ruckert C."/>
            <person name="Tauch A."/>
        </authorList>
    </citation>
    <scope>NUCLEOTIDE SEQUENCE [LARGE SCALE GENOMIC DNA]</scope>
    <source>
        <strain evidence="2 3">R2070</strain>
    </source>
</reference>
<gene>
    <name evidence="2" type="ORF">CATYP_00695</name>
</gene>
<sequence length="80" mass="9030">MDKVLIPTEQGCYGYRWTDPAAPLLRNPTRLSTMTTSKPTSPPPQKSDEFNYSERAGLALQDDNLFIFEALTRVPELAEK</sequence>
<evidence type="ECO:0000313" key="2">
    <source>
        <dbReference type="EMBL" id="AIG63453.1"/>
    </source>
</evidence>
<keyword evidence="3" id="KW-1185">Reference proteome</keyword>
<protein>
    <submittedName>
        <fullName evidence="2">Uncharacterized protein</fullName>
    </submittedName>
</protein>